<gene>
    <name evidence="1" type="ORF">DSM25559_0828</name>
</gene>
<evidence type="ECO:0000313" key="1">
    <source>
        <dbReference type="EMBL" id="SCX09343.1"/>
    </source>
</evidence>
<dbReference type="Pfam" id="PF06996">
    <property type="entry name" value="T6SS_TssG"/>
    <property type="match status" value="1"/>
</dbReference>
<dbReference type="AlphaFoldDB" id="A0A1R3TBR5"/>
<name>A0A1R3TBR5_9HYPH</name>
<dbReference type="Proteomes" id="UP000187891">
    <property type="component" value="Unassembled WGS sequence"/>
</dbReference>
<protein>
    <submittedName>
        <fullName evidence="1">Type VI secretion protein, family</fullName>
    </submittedName>
</protein>
<sequence>MQPQAIDMRERQAELLANDPGSFDPATAFRVAQHLVQQDELTIGSHNGARPTPVAISGYRSKNGKAELRSAFAPIIGPLGSLPPSYSELQQREERNRSKALTSFFNLFAARFSELFVSATEKYRLARELRWTPNPENNAFRKTLLSLTGFGTTGLSAKVGVKEDVLLRFSGLLANRNRNATALTSMLREFTGLDVTIEQFRRRWVPLPLHEQSRMGQPGGLRLGQNVTAGSAIEDFSGGFRIVLGPVGYADYLALTPGSKRLAEICAVTRLFVGSAFEFDIQVILKKEDVPFCQLGQADAPARLGWNSWARLAPAAKDSTDAIVTEREGSALSA</sequence>
<proteinExistence type="predicted"/>
<dbReference type="PANTHER" id="PTHR35564">
    <property type="match status" value="1"/>
</dbReference>
<dbReference type="STRING" id="1907666.DSM25559_0828"/>
<dbReference type="PANTHER" id="PTHR35564:SF4">
    <property type="entry name" value="CYTOPLASMIC PROTEIN"/>
    <property type="match status" value="1"/>
</dbReference>
<evidence type="ECO:0000313" key="2">
    <source>
        <dbReference type="Proteomes" id="UP000187891"/>
    </source>
</evidence>
<dbReference type="InterPro" id="IPR010732">
    <property type="entry name" value="T6SS_TssG-like"/>
</dbReference>
<accession>A0A1R3TBR5</accession>
<reference evidence="2" key="1">
    <citation type="submission" date="2016-10" db="EMBL/GenBank/DDBJ databases">
        <authorList>
            <person name="Wibberg D."/>
        </authorList>
    </citation>
    <scope>NUCLEOTIDE SEQUENCE [LARGE SCALE GENOMIC DNA]</scope>
</reference>
<dbReference type="EMBL" id="FMUE01000002">
    <property type="protein sequence ID" value="SCX09343.1"/>
    <property type="molecule type" value="Genomic_DNA"/>
</dbReference>
<organism evidence="1 2">
    <name type="scientific">Agrobacterium rosae</name>
    <dbReference type="NCBI Taxonomy" id="1972867"/>
    <lineage>
        <taxon>Bacteria</taxon>
        <taxon>Pseudomonadati</taxon>
        <taxon>Pseudomonadota</taxon>
        <taxon>Alphaproteobacteria</taxon>
        <taxon>Hyphomicrobiales</taxon>
        <taxon>Rhizobiaceae</taxon>
        <taxon>Rhizobium/Agrobacterium group</taxon>
        <taxon>Agrobacterium</taxon>
    </lineage>
</organism>
<dbReference type="RefSeq" id="WP_077118156.1">
    <property type="nucleotide sequence ID" value="NZ_FMUE01000002.1"/>
</dbReference>
<dbReference type="NCBIfam" id="TIGR03347">
    <property type="entry name" value="VI_chp_1"/>
    <property type="match status" value="1"/>
</dbReference>